<dbReference type="EMBL" id="JAUCQJ010000005">
    <property type="protein sequence ID" value="MDQ8750458.1"/>
    <property type="molecule type" value="Genomic_DNA"/>
</dbReference>
<keyword evidence="1" id="KW-0812">Transmembrane</keyword>
<organism evidence="2 3">
    <name type="scientific">Elizabethkingia miricola</name>
    <name type="common">Chryseobacterium miricola</name>
    <dbReference type="NCBI Taxonomy" id="172045"/>
    <lineage>
        <taxon>Bacteria</taxon>
        <taxon>Pseudomonadati</taxon>
        <taxon>Bacteroidota</taxon>
        <taxon>Flavobacteriia</taxon>
        <taxon>Flavobacteriales</taxon>
        <taxon>Weeksellaceae</taxon>
        <taxon>Elizabethkingia</taxon>
    </lineage>
</organism>
<comment type="caution">
    <text evidence="2">The sequence shown here is derived from an EMBL/GenBank/DDBJ whole genome shotgun (WGS) entry which is preliminary data.</text>
</comment>
<dbReference type="AlphaFoldDB" id="A0AAQ3EB12"/>
<proteinExistence type="predicted"/>
<sequence length="81" mass="9251">MKNENLSELSTDDLRKKEKVTKLITSVFIGLLTLLFVLSIYITIKKGFTPLFVVALALFPIVTLNLKNLKDIRNEIDSRKN</sequence>
<feature type="transmembrane region" description="Helical" evidence="1">
    <location>
        <begin position="48"/>
        <end position="66"/>
    </location>
</feature>
<dbReference type="RefSeq" id="WP_059154065.1">
    <property type="nucleotide sequence ID" value="NZ_CP040516.1"/>
</dbReference>
<evidence type="ECO:0000313" key="3">
    <source>
        <dbReference type="Proteomes" id="UP001239265"/>
    </source>
</evidence>
<gene>
    <name evidence="2" type="ORF">QT385_17515</name>
</gene>
<name>A0AAQ3EB12_ELIMR</name>
<keyword evidence="1" id="KW-0472">Membrane</keyword>
<accession>A0AAQ3EB12</accession>
<reference evidence="2 3" key="1">
    <citation type="submission" date="2023-06" db="EMBL/GenBank/DDBJ databases">
        <title>Nosocomial Elizabethkingia miricola genome.</title>
        <authorList>
            <person name="Morgado S."/>
            <person name="Fonseca E."/>
            <person name="Freitas F."/>
            <person name="Vicente A.C."/>
        </authorList>
    </citation>
    <scope>NUCLEOTIDE SEQUENCE [LARGE SCALE GENOMIC DNA]</scope>
    <source>
        <strain evidence="2 3">EM15</strain>
    </source>
</reference>
<feature type="transmembrane region" description="Helical" evidence="1">
    <location>
        <begin position="20"/>
        <end position="42"/>
    </location>
</feature>
<protein>
    <submittedName>
        <fullName evidence="2">Redox-active disulfide protein 2</fullName>
    </submittedName>
</protein>
<evidence type="ECO:0000313" key="2">
    <source>
        <dbReference type="EMBL" id="MDQ8750458.1"/>
    </source>
</evidence>
<dbReference type="GeneID" id="66581438"/>
<evidence type="ECO:0000256" key="1">
    <source>
        <dbReference type="SAM" id="Phobius"/>
    </source>
</evidence>
<keyword evidence="1" id="KW-1133">Transmembrane helix</keyword>
<dbReference type="Proteomes" id="UP001239265">
    <property type="component" value="Unassembled WGS sequence"/>
</dbReference>